<dbReference type="PANTHER" id="PTHR14289:SF16">
    <property type="entry name" value="POLYMERASE DELTA-INTERACTING PROTEIN 2"/>
    <property type="match status" value="1"/>
</dbReference>
<reference evidence="2 3" key="1">
    <citation type="submission" date="2016-12" db="EMBL/GenBank/DDBJ databases">
        <title>Trade-off between light-utilization and light-protection in marine flavobacteria.</title>
        <authorList>
            <person name="Kumagai Y."/>
            <person name="Yoshizawa S."/>
            <person name="Kogure K."/>
            <person name="Iwasaki W."/>
        </authorList>
    </citation>
    <scope>NUCLEOTIDE SEQUENCE [LARGE SCALE GENOMIC DNA]</scope>
    <source>
        <strain evidence="2 3">KCTC 22729</strain>
    </source>
</reference>
<dbReference type="RefSeq" id="WP_105047057.1">
    <property type="nucleotide sequence ID" value="NZ_CP150662.1"/>
</dbReference>
<dbReference type="Gene3D" id="2.60.40.1470">
    <property type="entry name" value="ApaG domain"/>
    <property type="match status" value="1"/>
</dbReference>
<dbReference type="Proteomes" id="UP000237608">
    <property type="component" value="Unassembled WGS sequence"/>
</dbReference>
<dbReference type="GO" id="GO:0070987">
    <property type="term" value="P:error-free translesion synthesis"/>
    <property type="evidence" value="ECO:0007669"/>
    <property type="project" value="TreeGrafter"/>
</dbReference>
<dbReference type="PANTHER" id="PTHR14289">
    <property type="entry name" value="F-BOX ONLY PROTEIN 3"/>
    <property type="match status" value="1"/>
</dbReference>
<feature type="domain" description="ApaG" evidence="1">
    <location>
        <begin position="3"/>
        <end position="128"/>
    </location>
</feature>
<dbReference type="NCBIfam" id="NF003967">
    <property type="entry name" value="PRK05461.1"/>
    <property type="match status" value="1"/>
</dbReference>
<dbReference type="Pfam" id="PF04379">
    <property type="entry name" value="DUF525"/>
    <property type="match status" value="1"/>
</dbReference>
<dbReference type="PROSITE" id="PS51087">
    <property type="entry name" value="APAG"/>
    <property type="match status" value="1"/>
</dbReference>
<dbReference type="InterPro" id="IPR036767">
    <property type="entry name" value="ApaG_sf"/>
</dbReference>
<keyword evidence="3" id="KW-1185">Reference proteome</keyword>
<sequence length="128" mass="14612">MVEQITKGIKISVSTDYNGASYRNNRLYYIFAYHITIQNNSTQTVQLKERYWNIYDSLQKIEIVTGEGVIGQTPILNPGESYAYSSGCFLESTIGAMNGYYTMIDLHTLELFKVYIPTFQLIIPTLSN</sequence>
<evidence type="ECO:0000313" key="3">
    <source>
        <dbReference type="Proteomes" id="UP000237608"/>
    </source>
</evidence>
<dbReference type="EMBL" id="MSCL01000001">
    <property type="protein sequence ID" value="PQJ75909.1"/>
    <property type="molecule type" value="Genomic_DNA"/>
</dbReference>
<evidence type="ECO:0000313" key="2">
    <source>
        <dbReference type="EMBL" id="PQJ75909.1"/>
    </source>
</evidence>
<name>A0A2S7WE65_9FLAO</name>
<dbReference type="AlphaFoldDB" id="A0A2S7WE65"/>
<proteinExistence type="predicted"/>
<gene>
    <name evidence="2" type="ORF">BTO13_12050</name>
</gene>
<organism evidence="2 3">
    <name type="scientific">Polaribacter gangjinensis</name>
    <dbReference type="NCBI Taxonomy" id="574710"/>
    <lineage>
        <taxon>Bacteria</taxon>
        <taxon>Pseudomonadati</taxon>
        <taxon>Bacteroidota</taxon>
        <taxon>Flavobacteriia</taxon>
        <taxon>Flavobacteriales</taxon>
        <taxon>Flavobacteriaceae</taxon>
    </lineage>
</organism>
<dbReference type="SUPFAM" id="SSF110069">
    <property type="entry name" value="ApaG-like"/>
    <property type="match status" value="1"/>
</dbReference>
<comment type="caution">
    <text evidence="2">The sequence shown here is derived from an EMBL/GenBank/DDBJ whole genome shotgun (WGS) entry which is preliminary data.</text>
</comment>
<evidence type="ECO:0000259" key="1">
    <source>
        <dbReference type="PROSITE" id="PS51087"/>
    </source>
</evidence>
<accession>A0A2S7WE65</accession>
<protein>
    <submittedName>
        <fullName evidence="2">Co2+/Mg2+ efflux protein ApaG</fullName>
    </submittedName>
</protein>
<dbReference type="InterPro" id="IPR007474">
    <property type="entry name" value="ApaG_domain"/>
</dbReference>
<dbReference type="OrthoDB" id="9795226at2"/>